<name>A0A6N7LQP4_SINTE</name>
<evidence type="ECO:0000313" key="1">
    <source>
        <dbReference type="EMBL" id="MQX19360.1"/>
    </source>
</evidence>
<gene>
    <name evidence="1" type="ORF">GHK62_33060</name>
</gene>
<evidence type="ECO:0000313" key="2">
    <source>
        <dbReference type="Proteomes" id="UP000439983"/>
    </source>
</evidence>
<dbReference type="Proteomes" id="UP000439983">
    <property type="component" value="Unassembled WGS sequence"/>
</dbReference>
<dbReference type="EMBL" id="WITC01000139">
    <property type="protein sequence ID" value="MQX19360.1"/>
    <property type="molecule type" value="Genomic_DNA"/>
</dbReference>
<accession>A0A6N7LQP4</accession>
<protein>
    <submittedName>
        <fullName evidence="1">Uncharacterized protein</fullName>
    </submittedName>
</protein>
<dbReference type="RefSeq" id="WP_153443224.1">
    <property type="nucleotide sequence ID" value="NZ_JACIGA010000005.1"/>
</dbReference>
<sequence length="107" mass="11663">MNSREYSAPMNQPAVTEFVIIPPADMRESIILAAERLQAWLEVAFPGHRFRLETRWAFNDGAFRAIPIMSAGGNGDAIIICETPSPDLIAAISKACGEFDPRPTSAS</sequence>
<reference evidence="1 2" key="1">
    <citation type="journal article" date="2013" name="Genome Biol.">
        <title>Comparative genomics of the core and accessory genomes of 48 Sinorhizobium strains comprising five genospecies.</title>
        <authorList>
            <person name="Sugawara M."/>
            <person name="Epstein B."/>
            <person name="Badgley B.D."/>
            <person name="Unno T."/>
            <person name="Xu L."/>
            <person name="Reese J."/>
            <person name="Gyaneshwar P."/>
            <person name="Denny R."/>
            <person name="Mudge J."/>
            <person name="Bharti A.K."/>
            <person name="Farmer A.D."/>
            <person name="May G.D."/>
            <person name="Woodward J.E."/>
            <person name="Medigue C."/>
            <person name="Vallenet D."/>
            <person name="Lajus A."/>
            <person name="Rouy Z."/>
            <person name="Martinez-Vaz B."/>
            <person name="Tiffin P."/>
            <person name="Young N.D."/>
            <person name="Sadowsky M.J."/>
        </authorList>
    </citation>
    <scope>NUCLEOTIDE SEQUENCE [LARGE SCALE GENOMIC DNA]</scope>
    <source>
        <strain evidence="1 2">USDA4894</strain>
    </source>
</reference>
<proteinExistence type="predicted"/>
<organism evidence="1 2">
    <name type="scientific">Sinorhizobium terangae</name>
    <dbReference type="NCBI Taxonomy" id="110322"/>
    <lineage>
        <taxon>Bacteria</taxon>
        <taxon>Pseudomonadati</taxon>
        <taxon>Pseudomonadota</taxon>
        <taxon>Alphaproteobacteria</taxon>
        <taxon>Hyphomicrobiales</taxon>
        <taxon>Rhizobiaceae</taxon>
        <taxon>Sinorhizobium/Ensifer group</taxon>
        <taxon>Sinorhizobium</taxon>
    </lineage>
</organism>
<keyword evidence="2" id="KW-1185">Reference proteome</keyword>
<dbReference type="OrthoDB" id="8370155at2"/>
<comment type="caution">
    <text evidence="1">The sequence shown here is derived from an EMBL/GenBank/DDBJ whole genome shotgun (WGS) entry which is preliminary data.</text>
</comment>
<dbReference type="AlphaFoldDB" id="A0A6N7LQP4"/>